<dbReference type="Pfam" id="PF03713">
    <property type="entry name" value="DUF305"/>
    <property type="match status" value="1"/>
</dbReference>
<dbReference type="RefSeq" id="WP_226606429.1">
    <property type="nucleotide sequence ID" value="NZ_JAJAQI010000008.1"/>
</dbReference>
<dbReference type="PANTHER" id="PTHR36933">
    <property type="entry name" value="SLL0788 PROTEIN"/>
    <property type="match status" value="1"/>
</dbReference>
<feature type="transmembrane region" description="Helical" evidence="1">
    <location>
        <begin position="36"/>
        <end position="59"/>
    </location>
</feature>
<feature type="transmembrane region" description="Helical" evidence="1">
    <location>
        <begin position="6"/>
        <end position="24"/>
    </location>
</feature>
<proteinExistence type="predicted"/>
<dbReference type="InterPro" id="IPR012347">
    <property type="entry name" value="Ferritin-like"/>
</dbReference>
<feature type="transmembrane region" description="Helical" evidence="1">
    <location>
        <begin position="109"/>
        <end position="129"/>
    </location>
</feature>
<dbReference type="InterPro" id="IPR005183">
    <property type="entry name" value="DUF305_CopM-like"/>
</dbReference>
<keyword evidence="1" id="KW-0472">Membrane</keyword>
<reference evidence="3" key="1">
    <citation type="submission" date="2021-10" db="EMBL/GenBank/DDBJ databases">
        <title>Roseicella aerolatum sp. nov., isolated from aerosols of e-waste dismantling site.</title>
        <authorList>
            <person name="Qin T."/>
        </authorList>
    </citation>
    <scope>NUCLEOTIDE SEQUENCE</scope>
    <source>
        <strain evidence="3">GB24</strain>
    </source>
</reference>
<evidence type="ECO:0000256" key="1">
    <source>
        <dbReference type="SAM" id="Phobius"/>
    </source>
</evidence>
<evidence type="ECO:0000313" key="4">
    <source>
        <dbReference type="Proteomes" id="UP001139311"/>
    </source>
</evidence>
<sequence length="337" mass="37240">MILAGILFHQWADFSWAVIFFGLLQRWTAQLRPRTLALIAVPWALFTSGTEWLLLVPVLPFAQPIFTLSQPYWIGALVHVSAAALYPLFPYLRDWMANRRPSPHRRVAAGWAGGAMVVAAGLGLLAFLGTQDREWPPHPGRNVEFDQAYMRRMAAHHAQGIELGLIAVERAEDPHLRALARLIVANQKGETEIFANWWRSWFEGALPQATPEDHATMPGMLRPEDLAELAQLPAGSFDARFIALMTFHHQGAIAMADQAIREAGTIRLRLMSHAIRHAQRGEIELMQGREGFGATRAAIANMLRPAGEVLADGALGAERPPRALSGLREAPAAGHLH</sequence>
<keyword evidence="1" id="KW-1133">Transmembrane helix</keyword>
<name>A0A9X1IBX5_9PROT</name>
<dbReference type="Gene3D" id="1.20.1260.10">
    <property type="match status" value="1"/>
</dbReference>
<feature type="domain" description="DUF305" evidence="2">
    <location>
        <begin position="146"/>
        <end position="287"/>
    </location>
</feature>
<keyword evidence="1" id="KW-0812">Transmembrane</keyword>
<keyword evidence="4" id="KW-1185">Reference proteome</keyword>
<accession>A0A9X1IBX5</accession>
<gene>
    <name evidence="3" type="ORF">LHA35_07380</name>
</gene>
<organism evidence="3 4">
    <name type="scientific">Roseicella aerolata</name>
    <dbReference type="NCBI Taxonomy" id="2883479"/>
    <lineage>
        <taxon>Bacteria</taxon>
        <taxon>Pseudomonadati</taxon>
        <taxon>Pseudomonadota</taxon>
        <taxon>Alphaproteobacteria</taxon>
        <taxon>Acetobacterales</taxon>
        <taxon>Roseomonadaceae</taxon>
        <taxon>Roseicella</taxon>
    </lineage>
</organism>
<feature type="transmembrane region" description="Helical" evidence="1">
    <location>
        <begin position="71"/>
        <end position="89"/>
    </location>
</feature>
<dbReference type="Proteomes" id="UP001139311">
    <property type="component" value="Unassembled WGS sequence"/>
</dbReference>
<protein>
    <submittedName>
        <fullName evidence="3">DUF305 domain-containing protein</fullName>
    </submittedName>
</protein>
<evidence type="ECO:0000313" key="3">
    <source>
        <dbReference type="EMBL" id="MCB4821552.1"/>
    </source>
</evidence>
<comment type="caution">
    <text evidence="3">The sequence shown here is derived from an EMBL/GenBank/DDBJ whole genome shotgun (WGS) entry which is preliminary data.</text>
</comment>
<dbReference type="PANTHER" id="PTHR36933:SF1">
    <property type="entry name" value="SLL0788 PROTEIN"/>
    <property type="match status" value="1"/>
</dbReference>
<dbReference type="EMBL" id="JAJAQI010000008">
    <property type="protein sequence ID" value="MCB4821552.1"/>
    <property type="molecule type" value="Genomic_DNA"/>
</dbReference>
<evidence type="ECO:0000259" key="2">
    <source>
        <dbReference type="Pfam" id="PF03713"/>
    </source>
</evidence>
<dbReference type="AlphaFoldDB" id="A0A9X1IBX5"/>